<dbReference type="Proteomes" id="UP001367676">
    <property type="component" value="Unassembled WGS sequence"/>
</dbReference>
<keyword evidence="2" id="KW-1185">Reference proteome</keyword>
<evidence type="ECO:0000313" key="1">
    <source>
        <dbReference type="EMBL" id="KAK7601099.1"/>
    </source>
</evidence>
<dbReference type="AlphaFoldDB" id="A0AAN9Y789"/>
<protein>
    <submittedName>
        <fullName evidence="1">Uncharacterized protein</fullName>
    </submittedName>
</protein>
<name>A0AAN9Y789_9HEMI</name>
<reference evidence="1 2" key="1">
    <citation type="submission" date="2024-03" db="EMBL/GenBank/DDBJ databases">
        <title>Adaptation during the transition from Ophiocordyceps entomopathogen to insect associate is accompanied by gene loss and intensified selection.</title>
        <authorList>
            <person name="Ward C.M."/>
            <person name="Onetto C.A."/>
            <person name="Borneman A.R."/>
        </authorList>
    </citation>
    <scope>NUCLEOTIDE SEQUENCE [LARGE SCALE GENOMIC DNA]</scope>
    <source>
        <strain evidence="1">AWRI1</strain>
        <tissue evidence="1">Single Adult Female</tissue>
    </source>
</reference>
<gene>
    <name evidence="1" type="ORF">V9T40_008540</name>
</gene>
<comment type="caution">
    <text evidence="1">The sequence shown here is derived from an EMBL/GenBank/DDBJ whole genome shotgun (WGS) entry which is preliminary data.</text>
</comment>
<sequence>MGIGPNQKYCPCSVSRKKGLTSLIVAGSEATIRQWQMLLGEHHGLVELVSYEIDIDESAFSRGIKDDWFVCILSLPLCGIVLLFSHGASESDDLFKLSAQSETSMPVVDAISTIKFENDVTARKFAYVCTMHSECTERGNVKTGEAS</sequence>
<proteinExistence type="predicted"/>
<dbReference type="EMBL" id="JBBCAQ010000010">
    <property type="protein sequence ID" value="KAK7601099.1"/>
    <property type="molecule type" value="Genomic_DNA"/>
</dbReference>
<evidence type="ECO:0000313" key="2">
    <source>
        <dbReference type="Proteomes" id="UP001367676"/>
    </source>
</evidence>
<organism evidence="1 2">
    <name type="scientific">Parthenolecanium corni</name>
    <dbReference type="NCBI Taxonomy" id="536013"/>
    <lineage>
        <taxon>Eukaryota</taxon>
        <taxon>Metazoa</taxon>
        <taxon>Ecdysozoa</taxon>
        <taxon>Arthropoda</taxon>
        <taxon>Hexapoda</taxon>
        <taxon>Insecta</taxon>
        <taxon>Pterygota</taxon>
        <taxon>Neoptera</taxon>
        <taxon>Paraneoptera</taxon>
        <taxon>Hemiptera</taxon>
        <taxon>Sternorrhyncha</taxon>
        <taxon>Coccoidea</taxon>
        <taxon>Coccidae</taxon>
        <taxon>Parthenolecanium</taxon>
    </lineage>
</organism>
<accession>A0AAN9Y789</accession>